<organism evidence="2 3">
    <name type="scientific">Cohnella soli</name>
    <dbReference type="NCBI Taxonomy" id="425005"/>
    <lineage>
        <taxon>Bacteria</taxon>
        <taxon>Bacillati</taxon>
        <taxon>Bacillota</taxon>
        <taxon>Bacilli</taxon>
        <taxon>Bacillales</taxon>
        <taxon>Paenibacillaceae</taxon>
        <taxon>Cohnella</taxon>
    </lineage>
</organism>
<sequence length="335" mass="35526">MKFTQLTLVALLALTVAVALAACGNKQEKAYKPIAKTSGTGVSFAGYVVKKEDGRILVVSPAERNFGSGGAQHYHEAIWFAKAPDDIQIGQRVDVMPAGAIAESYPAQGVAASVSVLKATTTPEGAKLTEAEAIHRALVDERAEKYEVPAVKQVGYDGEKKQWIVELTQSGNEQSINVAVADSGVDRTAATEDGYEPFGDKPPLPSVVAGQTAITVMQSSYCWSGQAVNGQVKSECADYASPAGMLKDKPTTKVAPGATIEFAFATKPPTASETHVSLFETDGSVVDVKLDGDSFVAPTEPGIYYFGLSVWWMKDVEKRISENSSSYAFAIEVTG</sequence>
<keyword evidence="3" id="KW-1185">Reference proteome</keyword>
<comment type="caution">
    <text evidence="2">The sequence shown here is derived from an EMBL/GenBank/DDBJ whole genome shotgun (WGS) entry which is preliminary data.</text>
</comment>
<dbReference type="Proteomes" id="UP001596113">
    <property type="component" value="Unassembled WGS sequence"/>
</dbReference>
<gene>
    <name evidence="2" type="ORF">ACFPOF_22085</name>
</gene>
<name>A0ABW0HW81_9BACL</name>
<dbReference type="PROSITE" id="PS51257">
    <property type="entry name" value="PROKAR_LIPOPROTEIN"/>
    <property type="match status" value="1"/>
</dbReference>
<dbReference type="Pfam" id="PF11518">
    <property type="entry name" value="DUF3221"/>
    <property type="match status" value="1"/>
</dbReference>
<dbReference type="RefSeq" id="WP_378136674.1">
    <property type="nucleotide sequence ID" value="NZ_JBHSMI010000029.1"/>
</dbReference>
<proteinExistence type="predicted"/>
<feature type="signal peptide" evidence="1">
    <location>
        <begin position="1"/>
        <end position="21"/>
    </location>
</feature>
<evidence type="ECO:0000256" key="1">
    <source>
        <dbReference type="SAM" id="SignalP"/>
    </source>
</evidence>
<protein>
    <submittedName>
        <fullName evidence="2">DUF3221 domain-containing protein</fullName>
    </submittedName>
</protein>
<accession>A0ABW0HW81</accession>
<keyword evidence="1" id="KW-0732">Signal</keyword>
<dbReference type="InterPro" id="IPR021598">
    <property type="entry name" value="DUF3221"/>
</dbReference>
<reference evidence="3" key="1">
    <citation type="journal article" date="2019" name="Int. J. Syst. Evol. Microbiol.">
        <title>The Global Catalogue of Microorganisms (GCM) 10K type strain sequencing project: providing services to taxonomists for standard genome sequencing and annotation.</title>
        <authorList>
            <consortium name="The Broad Institute Genomics Platform"/>
            <consortium name="The Broad Institute Genome Sequencing Center for Infectious Disease"/>
            <person name="Wu L."/>
            <person name="Ma J."/>
        </authorList>
    </citation>
    <scope>NUCLEOTIDE SEQUENCE [LARGE SCALE GENOMIC DNA]</scope>
    <source>
        <strain evidence="3">CGMCC 1.18575</strain>
    </source>
</reference>
<evidence type="ECO:0000313" key="3">
    <source>
        <dbReference type="Proteomes" id="UP001596113"/>
    </source>
</evidence>
<feature type="chain" id="PRO_5045298970" evidence="1">
    <location>
        <begin position="22"/>
        <end position="335"/>
    </location>
</feature>
<dbReference type="EMBL" id="JBHSMI010000029">
    <property type="protein sequence ID" value="MFC5405441.1"/>
    <property type="molecule type" value="Genomic_DNA"/>
</dbReference>
<evidence type="ECO:0000313" key="2">
    <source>
        <dbReference type="EMBL" id="MFC5405441.1"/>
    </source>
</evidence>